<comment type="subcellular location">
    <subcellularLocation>
        <location evidence="1">Nucleus</location>
    </subcellularLocation>
</comment>
<accession>A0AAJ6QNQ1</accession>
<evidence type="ECO:0000256" key="2">
    <source>
        <dbReference type="ARBA" id="ARBA00022491"/>
    </source>
</evidence>
<dbReference type="GeneID" id="100909001"/>
<proteinExistence type="predicted"/>
<feature type="compositionally biased region" description="Polar residues" evidence="7">
    <location>
        <begin position="25"/>
        <end position="48"/>
    </location>
</feature>
<dbReference type="InterPro" id="IPR013907">
    <property type="entry name" value="Sds3"/>
</dbReference>
<feature type="compositionally biased region" description="Acidic residues" evidence="7">
    <location>
        <begin position="248"/>
        <end position="274"/>
    </location>
</feature>
<name>A0AAJ6QNQ1_9ACAR</name>
<evidence type="ECO:0000256" key="7">
    <source>
        <dbReference type="SAM" id="MobiDB-lite"/>
    </source>
</evidence>
<dbReference type="RefSeq" id="XP_003738790.1">
    <property type="nucleotide sequence ID" value="XM_003738742.1"/>
</dbReference>
<dbReference type="GO" id="GO:0005654">
    <property type="term" value="C:nucleoplasm"/>
    <property type="evidence" value="ECO:0007669"/>
    <property type="project" value="UniProtKB-ARBA"/>
</dbReference>
<dbReference type="KEGG" id="goe:100909001"/>
<sequence>MTTHDSTPRSPSENEPGTMTRRGSLFSQSSSDYPTSETAEVSSQTDDGNSSDETEDLDEKFEHKSRRLIEIREEFERLNDVANQLINQQLEQLNRKIQDVRSGEDEEYRALEASLREQHQEKLETACVRLNLRRESVEKQFEALVRANDLQMAEAKARARVELLSEIYKKLSETIANRFSEQLSEVHLFEQISKYVKRFLNDPIDRFEPRSRKKPLTVSFPYIVYNLQDQEVEEDLTEIQQACIPDDHQEEDAMDYESENEDEGPDECLVGSDE</sequence>
<organism evidence="8 9">
    <name type="scientific">Galendromus occidentalis</name>
    <name type="common">western predatory mite</name>
    <dbReference type="NCBI Taxonomy" id="34638"/>
    <lineage>
        <taxon>Eukaryota</taxon>
        <taxon>Metazoa</taxon>
        <taxon>Ecdysozoa</taxon>
        <taxon>Arthropoda</taxon>
        <taxon>Chelicerata</taxon>
        <taxon>Arachnida</taxon>
        <taxon>Acari</taxon>
        <taxon>Parasitiformes</taxon>
        <taxon>Mesostigmata</taxon>
        <taxon>Gamasina</taxon>
        <taxon>Phytoseioidea</taxon>
        <taxon>Phytoseiidae</taxon>
        <taxon>Typhlodrominae</taxon>
        <taxon>Galendromus</taxon>
    </lineage>
</organism>
<keyword evidence="3" id="KW-0805">Transcription regulation</keyword>
<reference evidence="9" key="1">
    <citation type="submission" date="2025-08" db="UniProtKB">
        <authorList>
            <consortium name="RefSeq"/>
        </authorList>
    </citation>
    <scope>IDENTIFICATION</scope>
</reference>
<keyword evidence="6" id="KW-0175">Coiled coil</keyword>
<keyword evidence="2" id="KW-0678">Repressor</keyword>
<evidence type="ECO:0000256" key="5">
    <source>
        <dbReference type="ARBA" id="ARBA00023242"/>
    </source>
</evidence>
<gene>
    <name evidence="9" type="primary">LOC100909001</name>
</gene>
<evidence type="ECO:0000256" key="1">
    <source>
        <dbReference type="ARBA" id="ARBA00004123"/>
    </source>
</evidence>
<dbReference type="Proteomes" id="UP000694867">
    <property type="component" value="Unplaced"/>
</dbReference>
<feature type="coiled-coil region" evidence="6">
    <location>
        <begin position="68"/>
        <end position="140"/>
    </location>
</feature>
<evidence type="ECO:0000256" key="3">
    <source>
        <dbReference type="ARBA" id="ARBA00023015"/>
    </source>
</evidence>
<keyword evidence="5" id="KW-0539">Nucleus</keyword>
<evidence type="ECO:0000256" key="4">
    <source>
        <dbReference type="ARBA" id="ARBA00023163"/>
    </source>
</evidence>
<feature type="compositionally biased region" description="Polar residues" evidence="7">
    <location>
        <begin position="1"/>
        <end position="17"/>
    </location>
</feature>
<evidence type="ECO:0000313" key="9">
    <source>
        <dbReference type="RefSeq" id="XP_003738790.1"/>
    </source>
</evidence>
<evidence type="ECO:0000256" key="6">
    <source>
        <dbReference type="SAM" id="Coils"/>
    </source>
</evidence>
<dbReference type="SMART" id="SM01401">
    <property type="entry name" value="Sds3"/>
    <property type="match status" value="1"/>
</dbReference>
<feature type="compositionally biased region" description="Acidic residues" evidence="7">
    <location>
        <begin position="49"/>
        <end position="59"/>
    </location>
</feature>
<keyword evidence="8" id="KW-1185">Reference proteome</keyword>
<keyword evidence="4" id="KW-0804">Transcription</keyword>
<feature type="region of interest" description="Disordered" evidence="7">
    <location>
        <begin position="246"/>
        <end position="274"/>
    </location>
</feature>
<dbReference type="AlphaFoldDB" id="A0AAJ6QNQ1"/>
<feature type="region of interest" description="Disordered" evidence="7">
    <location>
        <begin position="1"/>
        <end position="61"/>
    </location>
</feature>
<protein>
    <submittedName>
        <fullName evidence="9">Breast cancer metastasis-suppressor 1-like protein</fullName>
    </submittedName>
</protein>
<evidence type="ECO:0000313" key="8">
    <source>
        <dbReference type="Proteomes" id="UP000694867"/>
    </source>
</evidence>
<dbReference type="GO" id="GO:0010468">
    <property type="term" value="P:regulation of gene expression"/>
    <property type="evidence" value="ECO:0007669"/>
    <property type="project" value="UniProtKB-ARBA"/>
</dbReference>